<evidence type="ECO:0000313" key="2">
    <source>
        <dbReference type="Proteomes" id="UP000585507"/>
    </source>
</evidence>
<dbReference type="EMBL" id="JACHBK010000009">
    <property type="protein sequence ID" value="MBB5537491.1"/>
    <property type="molecule type" value="Genomic_DNA"/>
</dbReference>
<name>A0A7W8UDN9_9HYPH</name>
<evidence type="ECO:0000313" key="1">
    <source>
        <dbReference type="EMBL" id="MBB5537491.1"/>
    </source>
</evidence>
<gene>
    <name evidence="1" type="ORF">GGD55_004207</name>
</gene>
<reference evidence="1 2" key="1">
    <citation type="submission" date="2020-08" db="EMBL/GenBank/DDBJ databases">
        <title>Genomic Encyclopedia of Type Strains, Phase IV (KMG-V): Genome sequencing to study the core and pangenomes of soil and plant-associated prokaryotes.</title>
        <authorList>
            <person name="Whitman W."/>
        </authorList>
    </citation>
    <scope>NUCLEOTIDE SEQUENCE [LARGE SCALE GENOMIC DNA]</scope>
    <source>
        <strain evidence="1 2">SEMIA 4084</strain>
    </source>
</reference>
<keyword evidence="2" id="KW-1185">Reference proteome</keyword>
<dbReference type="RefSeq" id="WP_018329674.1">
    <property type="nucleotide sequence ID" value="NZ_JACHBK010000009.1"/>
</dbReference>
<organism evidence="1 2">
    <name type="scientific">Rhizobium giardinii</name>
    <dbReference type="NCBI Taxonomy" id="56731"/>
    <lineage>
        <taxon>Bacteria</taxon>
        <taxon>Pseudomonadati</taxon>
        <taxon>Pseudomonadota</taxon>
        <taxon>Alphaproteobacteria</taxon>
        <taxon>Hyphomicrobiales</taxon>
        <taxon>Rhizobiaceae</taxon>
        <taxon>Rhizobium/Agrobacterium group</taxon>
        <taxon>Rhizobium</taxon>
    </lineage>
</organism>
<dbReference type="Proteomes" id="UP000585507">
    <property type="component" value="Unassembled WGS sequence"/>
</dbReference>
<comment type="caution">
    <text evidence="1">The sequence shown here is derived from an EMBL/GenBank/DDBJ whole genome shotgun (WGS) entry which is preliminary data.</text>
</comment>
<proteinExistence type="predicted"/>
<sequence length="80" mass="8890">MQTIALLLAGSLLTAPEDKPNIPDYFDGNGKSHQPKIALCNLNGEDVNGPFKTCRYDCGESLTIGVRLVCPFVLRDRRRR</sequence>
<protein>
    <submittedName>
        <fullName evidence="1">Uncharacterized protein</fullName>
    </submittedName>
</protein>
<dbReference type="AlphaFoldDB" id="A0A7W8UDN9"/>
<accession>A0A7W8UDN9</accession>